<evidence type="ECO:0000313" key="4">
    <source>
        <dbReference type="Proteomes" id="UP000325797"/>
    </source>
</evidence>
<name>A0A5J6N0K9_9PROT</name>
<feature type="domain" description="Glycosyl transferase family 1" evidence="1">
    <location>
        <begin position="178"/>
        <end position="340"/>
    </location>
</feature>
<dbReference type="Proteomes" id="UP000325797">
    <property type="component" value="Chromosome"/>
</dbReference>
<evidence type="ECO:0000313" key="3">
    <source>
        <dbReference type="EMBL" id="QEX23201.1"/>
    </source>
</evidence>
<gene>
    <name evidence="3" type="ORF">FRZ61_31360</name>
</gene>
<dbReference type="Pfam" id="PF00534">
    <property type="entry name" value="Glycos_transf_1"/>
    <property type="match status" value="1"/>
</dbReference>
<evidence type="ECO:0000259" key="1">
    <source>
        <dbReference type="Pfam" id="PF00534"/>
    </source>
</evidence>
<evidence type="ECO:0000259" key="2">
    <source>
        <dbReference type="Pfam" id="PF13439"/>
    </source>
</evidence>
<dbReference type="CDD" id="cd03801">
    <property type="entry name" value="GT4_PimA-like"/>
    <property type="match status" value="1"/>
</dbReference>
<organism evidence="3 4">
    <name type="scientific">Hypericibacter adhaerens</name>
    <dbReference type="NCBI Taxonomy" id="2602016"/>
    <lineage>
        <taxon>Bacteria</taxon>
        <taxon>Pseudomonadati</taxon>
        <taxon>Pseudomonadota</taxon>
        <taxon>Alphaproteobacteria</taxon>
        <taxon>Rhodospirillales</taxon>
        <taxon>Dongiaceae</taxon>
        <taxon>Hypericibacter</taxon>
    </lineage>
</organism>
<reference evidence="3 4" key="1">
    <citation type="submission" date="2019-08" db="EMBL/GenBank/DDBJ databases">
        <title>Hyperibacter terrae gen. nov., sp. nov. and Hyperibacter viscosus sp. nov., two new members in the family Rhodospirillaceae isolated from the rhizosphere of Hypericum perforatum.</title>
        <authorList>
            <person name="Noviana Z."/>
        </authorList>
    </citation>
    <scope>NUCLEOTIDE SEQUENCE [LARGE SCALE GENOMIC DNA]</scope>
    <source>
        <strain evidence="3 4">R5959</strain>
    </source>
</reference>
<keyword evidence="4" id="KW-1185">Reference proteome</keyword>
<dbReference type="GO" id="GO:0016757">
    <property type="term" value="F:glycosyltransferase activity"/>
    <property type="evidence" value="ECO:0007669"/>
    <property type="project" value="InterPro"/>
</dbReference>
<proteinExistence type="predicted"/>
<protein>
    <recommendedName>
        <fullName evidence="5">Glycosyl transferase</fullName>
    </recommendedName>
</protein>
<sequence>MKVFAFTPWFLPVLGGIEILINSLAKPLREQGIDISVVTDDMGRLPPREVIEGTPVHRLGFTNAIRSGRPGEPLKILGQLQQLLDEESPDILHMHCVTGPSAWYVDRLLKSSRFRGRFLVTQHGVLEPTDRMPVIRGLLQRADAISAVSEAALRSAVEFSASEKNWGVIPNGIEEVPAERIDGAPFRLLCVGRLQREKGFDLAIRALAEVRARGIDAVLTIVGEGEERQAFARLSGELGLLNFVHFLGRLDNRATRRLVGQAHLVLVPSRTREGFSLVAAEAAMAGVTAIVARVGGLPETVLDGETGIVVSPDDPIELGAAISRMLEDEGSRSRLGHCARLRAMKEYGVAPCAARYLAFYRSQSRSSIDQEPSNHVLSNPSQPCFA</sequence>
<accession>A0A5J6N0K9</accession>
<dbReference type="Pfam" id="PF13439">
    <property type="entry name" value="Glyco_transf_4"/>
    <property type="match status" value="1"/>
</dbReference>
<dbReference type="KEGG" id="hadh:FRZ61_31360"/>
<dbReference type="Gene3D" id="3.40.50.2000">
    <property type="entry name" value="Glycogen Phosphorylase B"/>
    <property type="match status" value="2"/>
</dbReference>
<dbReference type="EMBL" id="CP042582">
    <property type="protein sequence ID" value="QEX23201.1"/>
    <property type="molecule type" value="Genomic_DNA"/>
</dbReference>
<dbReference type="RefSeq" id="WP_191909048.1">
    <property type="nucleotide sequence ID" value="NZ_CP042582.1"/>
</dbReference>
<dbReference type="AlphaFoldDB" id="A0A5J6N0K9"/>
<feature type="domain" description="Glycosyltransferase subfamily 4-like N-terminal" evidence="2">
    <location>
        <begin position="15"/>
        <end position="174"/>
    </location>
</feature>
<dbReference type="SUPFAM" id="SSF53756">
    <property type="entry name" value="UDP-Glycosyltransferase/glycogen phosphorylase"/>
    <property type="match status" value="1"/>
</dbReference>
<dbReference type="PANTHER" id="PTHR12526">
    <property type="entry name" value="GLYCOSYLTRANSFERASE"/>
    <property type="match status" value="1"/>
</dbReference>
<dbReference type="InterPro" id="IPR001296">
    <property type="entry name" value="Glyco_trans_1"/>
</dbReference>
<evidence type="ECO:0008006" key="5">
    <source>
        <dbReference type="Google" id="ProtNLM"/>
    </source>
</evidence>
<dbReference type="InterPro" id="IPR028098">
    <property type="entry name" value="Glyco_trans_4-like_N"/>
</dbReference>